<dbReference type="PANTHER" id="PTHR47926:SF347">
    <property type="entry name" value="PENTATRICOPEPTIDE REPEAT-CONTAINING PROTEIN"/>
    <property type="match status" value="1"/>
</dbReference>
<organism evidence="3 4">
    <name type="scientific">Rosa chinensis</name>
    <name type="common">China rose</name>
    <dbReference type="NCBI Taxonomy" id="74649"/>
    <lineage>
        <taxon>Eukaryota</taxon>
        <taxon>Viridiplantae</taxon>
        <taxon>Streptophyta</taxon>
        <taxon>Embryophyta</taxon>
        <taxon>Tracheophyta</taxon>
        <taxon>Spermatophyta</taxon>
        <taxon>Magnoliopsida</taxon>
        <taxon>eudicotyledons</taxon>
        <taxon>Gunneridae</taxon>
        <taxon>Pentapetalae</taxon>
        <taxon>rosids</taxon>
        <taxon>fabids</taxon>
        <taxon>Rosales</taxon>
        <taxon>Rosaceae</taxon>
        <taxon>Rosoideae</taxon>
        <taxon>Rosoideae incertae sedis</taxon>
        <taxon>Rosa</taxon>
    </lineage>
</organism>
<dbReference type="InterPro" id="IPR011990">
    <property type="entry name" value="TPR-like_helical_dom_sf"/>
</dbReference>
<dbReference type="EMBL" id="PDCK01000040">
    <property type="protein sequence ID" value="PRQ50236.1"/>
    <property type="molecule type" value="Genomic_DNA"/>
</dbReference>
<feature type="repeat" description="PPR" evidence="2">
    <location>
        <begin position="22"/>
        <end position="56"/>
    </location>
</feature>
<dbReference type="InterPro" id="IPR046960">
    <property type="entry name" value="PPR_At4g14850-like_plant"/>
</dbReference>
<proteinExistence type="predicted"/>
<comment type="caution">
    <text evidence="3">The sequence shown here is derived from an EMBL/GenBank/DDBJ whole genome shotgun (WGS) entry which is preliminary data.</text>
</comment>
<dbReference type="AlphaFoldDB" id="A0A2P6RUZ0"/>
<dbReference type="Gene3D" id="1.25.40.10">
    <property type="entry name" value="Tetratricopeptide repeat domain"/>
    <property type="match status" value="1"/>
</dbReference>
<dbReference type="GO" id="GO:0009451">
    <property type="term" value="P:RNA modification"/>
    <property type="evidence" value="ECO:0007669"/>
    <property type="project" value="InterPro"/>
</dbReference>
<dbReference type="GO" id="GO:0003723">
    <property type="term" value="F:RNA binding"/>
    <property type="evidence" value="ECO:0007669"/>
    <property type="project" value="InterPro"/>
</dbReference>
<evidence type="ECO:0000313" key="4">
    <source>
        <dbReference type="Proteomes" id="UP000238479"/>
    </source>
</evidence>
<dbReference type="InterPro" id="IPR002885">
    <property type="entry name" value="PPR_rpt"/>
</dbReference>
<keyword evidence="4" id="KW-1185">Reference proteome</keyword>
<dbReference type="PANTHER" id="PTHR47926">
    <property type="entry name" value="PENTATRICOPEPTIDE REPEAT-CONTAINING PROTEIN"/>
    <property type="match status" value="1"/>
</dbReference>
<name>A0A2P6RUZ0_ROSCH</name>
<dbReference type="STRING" id="74649.A0A2P6RUZ0"/>
<dbReference type="Proteomes" id="UP000238479">
    <property type="component" value="Chromosome 2"/>
</dbReference>
<dbReference type="OMA" id="FCLLNEM"/>
<evidence type="ECO:0000313" key="3">
    <source>
        <dbReference type="EMBL" id="PRQ50236.1"/>
    </source>
</evidence>
<protein>
    <submittedName>
        <fullName evidence="3">Putative pentatricopeptide</fullName>
    </submittedName>
</protein>
<gene>
    <name evidence="3" type="ORF">RchiOBHm_Chr2g0130981</name>
</gene>
<reference evidence="3 4" key="1">
    <citation type="journal article" date="2018" name="Nat. Genet.">
        <title>The Rosa genome provides new insights in the design of modern roses.</title>
        <authorList>
            <person name="Bendahmane M."/>
        </authorList>
    </citation>
    <scope>NUCLEOTIDE SEQUENCE [LARGE SCALE GENOMIC DNA]</scope>
    <source>
        <strain evidence="4">cv. Old Blush</strain>
    </source>
</reference>
<sequence length="118" mass="13314">MRELGICRNGSFYCNSNGFWTDVYFGNTMIEVYVKCGNLSYARKLFDEILNRDLVSWASMISGYVYEGNVTSGFCLLNEMRMGLDPNSVTMLVMLQGCCGFETSIYGRQVDGYVIKNG</sequence>
<accession>A0A2P6RUZ0</accession>
<dbReference type="Pfam" id="PF13041">
    <property type="entry name" value="PPR_2"/>
    <property type="match status" value="1"/>
</dbReference>
<keyword evidence="1" id="KW-0677">Repeat</keyword>
<evidence type="ECO:0000256" key="2">
    <source>
        <dbReference type="PROSITE-ProRule" id="PRU00708"/>
    </source>
</evidence>
<evidence type="ECO:0000256" key="1">
    <source>
        <dbReference type="ARBA" id="ARBA00022737"/>
    </source>
</evidence>
<dbReference type="PROSITE" id="PS51375">
    <property type="entry name" value="PPR"/>
    <property type="match status" value="1"/>
</dbReference>
<dbReference type="NCBIfam" id="TIGR00756">
    <property type="entry name" value="PPR"/>
    <property type="match status" value="2"/>
</dbReference>
<dbReference type="Gramene" id="PRQ50236">
    <property type="protein sequence ID" value="PRQ50236"/>
    <property type="gene ID" value="RchiOBHm_Chr2g0130981"/>
</dbReference>
<dbReference type="Pfam" id="PF01535">
    <property type="entry name" value="PPR"/>
    <property type="match status" value="1"/>
</dbReference>